<reference evidence="5" key="2">
    <citation type="submission" date="2025-08" db="UniProtKB">
        <authorList>
            <consortium name="Ensembl"/>
        </authorList>
    </citation>
    <scope>IDENTIFICATION</scope>
</reference>
<dbReference type="InterPro" id="IPR001304">
    <property type="entry name" value="C-type_lectin-like"/>
</dbReference>
<protein>
    <recommendedName>
        <fullName evidence="4">C-type lectin domain-containing protein</fullName>
    </recommendedName>
</protein>
<dbReference type="InterPro" id="IPR016187">
    <property type="entry name" value="CTDL_fold"/>
</dbReference>
<evidence type="ECO:0000259" key="4">
    <source>
        <dbReference type="PROSITE" id="PS50041"/>
    </source>
</evidence>
<dbReference type="GO" id="GO:0030246">
    <property type="term" value="F:carbohydrate binding"/>
    <property type="evidence" value="ECO:0007669"/>
    <property type="project" value="UniProtKB-KW"/>
</dbReference>
<feature type="region of interest" description="Disordered" evidence="3">
    <location>
        <begin position="1"/>
        <end position="32"/>
    </location>
</feature>
<dbReference type="InterPro" id="IPR033992">
    <property type="entry name" value="NKR-like_CTLD"/>
</dbReference>
<dbReference type="SUPFAM" id="SSF56436">
    <property type="entry name" value="C-type lectin-like"/>
    <property type="match status" value="1"/>
</dbReference>
<evidence type="ECO:0000256" key="3">
    <source>
        <dbReference type="SAM" id="MobiDB-lite"/>
    </source>
</evidence>
<evidence type="ECO:0000256" key="2">
    <source>
        <dbReference type="ARBA" id="ARBA00022734"/>
    </source>
</evidence>
<evidence type="ECO:0000313" key="6">
    <source>
        <dbReference type="Proteomes" id="UP000291020"/>
    </source>
</evidence>
<reference evidence="5" key="3">
    <citation type="submission" date="2025-09" db="UniProtKB">
        <authorList>
            <consortium name="Ensembl"/>
        </authorList>
    </citation>
    <scope>IDENTIFICATION</scope>
</reference>
<name>A0A452HUI9_9SAUR</name>
<dbReference type="GO" id="GO:0016020">
    <property type="term" value="C:membrane"/>
    <property type="evidence" value="ECO:0007669"/>
    <property type="project" value="UniProtKB-SubCell"/>
</dbReference>
<proteinExistence type="predicted"/>
<dbReference type="Pfam" id="PF00059">
    <property type="entry name" value="Lectin_C"/>
    <property type="match status" value="1"/>
</dbReference>
<dbReference type="SMART" id="SM00034">
    <property type="entry name" value="CLECT"/>
    <property type="match status" value="1"/>
</dbReference>
<dbReference type="PANTHER" id="PTHR47498">
    <property type="entry name" value="C-TYPE LECTIN DOMAIN FAMILY 2 MEMBER L"/>
    <property type="match status" value="1"/>
</dbReference>
<reference evidence="6" key="1">
    <citation type="journal article" date="2017" name="PLoS ONE">
        <title>The Agassiz's desert tortoise genome provides a resource for the conservation of a threatened species.</title>
        <authorList>
            <person name="Tollis M."/>
            <person name="DeNardo D.F."/>
            <person name="Cornelius J.A."/>
            <person name="Dolby G.A."/>
            <person name="Edwards T."/>
            <person name="Henen B.T."/>
            <person name="Karl A.E."/>
            <person name="Murphy R.W."/>
            <person name="Kusumi K."/>
        </authorList>
    </citation>
    <scope>NUCLEOTIDE SEQUENCE [LARGE SCALE GENOMIC DNA]</scope>
</reference>
<evidence type="ECO:0000313" key="5">
    <source>
        <dbReference type="Ensembl" id="ENSGAGP00000018762.1"/>
    </source>
</evidence>
<dbReference type="Ensembl" id="ENSGAGT00000021386.1">
    <property type="protein sequence ID" value="ENSGAGP00000018762.1"/>
    <property type="gene ID" value="ENSGAGG00000013880.1"/>
</dbReference>
<dbReference type="CDD" id="cd03593">
    <property type="entry name" value="CLECT_NK_receptors_like"/>
    <property type="match status" value="1"/>
</dbReference>
<accession>A0A452HUI9</accession>
<dbReference type="AlphaFoldDB" id="A0A452HUI9"/>
<dbReference type="STRING" id="38772.ENSGAGP00000018762"/>
<dbReference type="InterPro" id="IPR016186">
    <property type="entry name" value="C-type_lectin-like/link_sf"/>
</dbReference>
<sequence>MLQRPAARPPIPSPDTNSPYPPEGHKFRAGLGSSRKPALGDLTGRNVMVCCCFLAVNSSSGKGSYGSPPPEACPADWLYHQRKCYYFSETEKDWDSSWSFCSSHNSSLTVIENQQELNFIMKITKQDPWIGLHKTGEEFHWVNGTPLDRNLLAVKGSGECAYIESDVVSSSGCSLTRGWVCKKTS</sequence>
<dbReference type="Gene3D" id="3.10.100.10">
    <property type="entry name" value="Mannose-Binding Protein A, subunit A"/>
    <property type="match status" value="1"/>
</dbReference>
<dbReference type="Proteomes" id="UP000291020">
    <property type="component" value="Unassembled WGS sequence"/>
</dbReference>
<organism evidence="5 6">
    <name type="scientific">Gopherus agassizii</name>
    <name type="common">Agassiz's desert tortoise</name>
    <dbReference type="NCBI Taxonomy" id="38772"/>
    <lineage>
        <taxon>Eukaryota</taxon>
        <taxon>Metazoa</taxon>
        <taxon>Chordata</taxon>
        <taxon>Craniata</taxon>
        <taxon>Vertebrata</taxon>
        <taxon>Euteleostomi</taxon>
        <taxon>Archelosauria</taxon>
        <taxon>Testudinata</taxon>
        <taxon>Testudines</taxon>
        <taxon>Cryptodira</taxon>
        <taxon>Durocryptodira</taxon>
        <taxon>Testudinoidea</taxon>
        <taxon>Testudinidae</taxon>
        <taxon>Gopherus</taxon>
    </lineage>
</organism>
<keyword evidence="2" id="KW-0430">Lectin</keyword>
<dbReference type="PANTHER" id="PTHR47498:SF1">
    <property type="entry name" value="C-TYPE LECTIN DOMAIN FAMILY 2 MEMBER L"/>
    <property type="match status" value="1"/>
</dbReference>
<comment type="subcellular location">
    <subcellularLocation>
        <location evidence="1">Membrane</location>
        <topology evidence="1">Single-pass membrane protein</topology>
    </subcellularLocation>
</comment>
<evidence type="ECO:0000256" key="1">
    <source>
        <dbReference type="ARBA" id="ARBA00004167"/>
    </source>
</evidence>
<feature type="domain" description="C-type lectin" evidence="4">
    <location>
        <begin position="80"/>
        <end position="182"/>
    </location>
</feature>
<keyword evidence="6" id="KW-1185">Reference proteome</keyword>
<dbReference type="PROSITE" id="PS50041">
    <property type="entry name" value="C_TYPE_LECTIN_2"/>
    <property type="match status" value="1"/>
</dbReference>